<reference evidence="2" key="2">
    <citation type="submission" date="2021-08" db="EMBL/GenBank/DDBJ databases">
        <authorList>
            <person name="Gostincar C."/>
            <person name="Sun X."/>
            <person name="Song Z."/>
            <person name="Gunde-Cimerman N."/>
        </authorList>
    </citation>
    <scope>NUCLEOTIDE SEQUENCE</scope>
    <source>
        <strain evidence="2">EXF-9298</strain>
    </source>
</reference>
<feature type="compositionally biased region" description="Polar residues" evidence="1">
    <location>
        <begin position="548"/>
        <end position="558"/>
    </location>
</feature>
<comment type="caution">
    <text evidence="2">The sequence shown here is derived from an EMBL/GenBank/DDBJ whole genome shotgun (WGS) entry which is preliminary data.</text>
</comment>
<dbReference type="EMBL" id="JAHFXS010000001">
    <property type="protein sequence ID" value="KAG9991802.1"/>
    <property type="molecule type" value="Genomic_DNA"/>
</dbReference>
<feature type="region of interest" description="Disordered" evidence="1">
    <location>
        <begin position="358"/>
        <end position="409"/>
    </location>
</feature>
<feature type="region of interest" description="Disordered" evidence="1">
    <location>
        <begin position="532"/>
        <end position="558"/>
    </location>
</feature>
<dbReference type="Proteomes" id="UP000729357">
    <property type="component" value="Unassembled WGS sequence"/>
</dbReference>
<keyword evidence="3" id="KW-1185">Reference proteome</keyword>
<feature type="compositionally biased region" description="Basic and acidic residues" evidence="1">
    <location>
        <begin position="366"/>
        <end position="387"/>
    </location>
</feature>
<protein>
    <submittedName>
        <fullName evidence="2">Nucleoporin Pom152</fullName>
    </submittedName>
</protein>
<accession>A0A9P8G7B8</accession>
<name>A0A9P8G7B8_AURME</name>
<sequence>MSSPFSECPLRSQFNLSTQAVDSLSVCHMMGTILLGDLVLDIERRCSCEVEVHTQANRLVGTLIEDFLFVDAKTRLCRVLQQTRCGLQNFTSTDSSGNTVQCVQTSILDTDSLWSPFERSWLSGVNLYSMFRAIQHRKGSGLSFSDLERMLGITAFHNNDWTFVNSHDLVEMCSLSGGFVLVVVLAFGVGYNVAKSVLNLVHRVDPLAAFSHVLSEGNSDSLSTSPGNVFGVSDGQRIRGLLDQRRNKVIRLNALEVSFLLSLIGDLSVLDAQRRSSSNLEINVRQITLASVRGSGLDDGLRTGHNNGVANALSLVRGLSSGIFHQLLDLLARDMDGLVGCTVKLVAQQVNADWSEDFANSGQTSTDRELNAEHENGVQRGVTQEKKQHGRRRPLEPGNAQLGQAKQKDAVEGYPFHEQPQRFCFLLFQVKVVVHLPAHQGQVETNDIETLGRGVQGIDGDQWTIIVLGLLPCSCCAVSTAASRERRRSEDEVCRSSHAVELDLPVQCDLGCVVSRLRMRIIRNGLLSPKHVQNNPARHSSWRERDPNASSPCPTLTP</sequence>
<evidence type="ECO:0000256" key="1">
    <source>
        <dbReference type="SAM" id="MobiDB-lite"/>
    </source>
</evidence>
<gene>
    <name evidence="2" type="ORF">KCU98_g77</name>
</gene>
<proteinExistence type="predicted"/>
<feature type="non-terminal residue" evidence="2">
    <location>
        <position position="558"/>
    </location>
</feature>
<organism evidence="2 3">
    <name type="scientific">Aureobasidium melanogenum</name>
    <name type="common">Aureobasidium pullulans var. melanogenum</name>
    <dbReference type="NCBI Taxonomy" id="46634"/>
    <lineage>
        <taxon>Eukaryota</taxon>
        <taxon>Fungi</taxon>
        <taxon>Dikarya</taxon>
        <taxon>Ascomycota</taxon>
        <taxon>Pezizomycotina</taxon>
        <taxon>Dothideomycetes</taxon>
        <taxon>Dothideomycetidae</taxon>
        <taxon>Dothideales</taxon>
        <taxon>Saccotheciaceae</taxon>
        <taxon>Aureobasidium</taxon>
    </lineage>
</organism>
<evidence type="ECO:0000313" key="2">
    <source>
        <dbReference type="EMBL" id="KAG9991802.1"/>
    </source>
</evidence>
<dbReference type="AlphaFoldDB" id="A0A9P8G7B8"/>
<reference evidence="2" key="1">
    <citation type="journal article" date="2021" name="J Fungi (Basel)">
        <title>Virulence traits and population genomics of the black yeast Aureobasidium melanogenum.</title>
        <authorList>
            <person name="Cernosa A."/>
            <person name="Sun X."/>
            <person name="Gostincar C."/>
            <person name="Fang C."/>
            <person name="Gunde-Cimerman N."/>
            <person name="Song Z."/>
        </authorList>
    </citation>
    <scope>NUCLEOTIDE SEQUENCE</scope>
    <source>
        <strain evidence="2">EXF-9298</strain>
    </source>
</reference>
<evidence type="ECO:0000313" key="3">
    <source>
        <dbReference type="Proteomes" id="UP000729357"/>
    </source>
</evidence>